<reference evidence="2" key="1">
    <citation type="submission" date="2007-03" db="EMBL/GenBank/DDBJ databases">
        <title>Annotation of Culex pipiens quinquefasciatus.</title>
        <authorList>
            <consortium name="The Broad Institute Genome Sequencing Platform"/>
            <person name="Atkinson P.W."/>
            <person name="Hemingway J."/>
            <person name="Christensen B.M."/>
            <person name="Higgs S."/>
            <person name="Kodira C."/>
            <person name="Hannick L."/>
            <person name="Megy K."/>
            <person name="O'Leary S."/>
            <person name="Pearson M."/>
            <person name="Haas B.J."/>
            <person name="Mauceli E."/>
            <person name="Wortman J.R."/>
            <person name="Lee N.H."/>
            <person name="Guigo R."/>
            <person name="Stanke M."/>
            <person name="Alvarado L."/>
            <person name="Amedeo P."/>
            <person name="Antoine C.H."/>
            <person name="Arensburger P."/>
            <person name="Bidwell S.L."/>
            <person name="Crawford M."/>
            <person name="Camaro F."/>
            <person name="Devon K."/>
            <person name="Engels R."/>
            <person name="Hammond M."/>
            <person name="Howarth C."/>
            <person name="Koehrsen M."/>
            <person name="Lawson D."/>
            <person name="Montgomery P."/>
            <person name="Nene V."/>
            <person name="Nusbaum C."/>
            <person name="Puiu D."/>
            <person name="Romero-Severson J."/>
            <person name="Severson D.W."/>
            <person name="Shumway M."/>
            <person name="Sisk P."/>
            <person name="Stolte C."/>
            <person name="Zeng Q."/>
            <person name="Eisenstadt E."/>
            <person name="Fraser-Liggett C."/>
            <person name="Strausberg R."/>
            <person name="Galagan J."/>
            <person name="Birren B."/>
            <person name="Collins F.H."/>
        </authorList>
    </citation>
    <scope>NUCLEOTIDE SEQUENCE [LARGE SCALE GENOMIC DNA]</scope>
    <source>
        <strain evidence="2">JHB</strain>
    </source>
</reference>
<evidence type="ECO:0000313" key="2">
    <source>
        <dbReference type="EMBL" id="EDS30924.1"/>
    </source>
</evidence>
<dbReference type="VEuPathDB" id="VectorBase:CPIJ019718"/>
<dbReference type="InParanoid" id="B0XJX9"/>
<proteinExistence type="predicted"/>
<dbReference type="EnsemblMetazoa" id="CPIJ019718-RA">
    <property type="protein sequence ID" value="CPIJ019718-PA"/>
    <property type="gene ID" value="CPIJ019718"/>
</dbReference>
<dbReference type="Proteomes" id="UP000002320">
    <property type="component" value="Unassembled WGS sequence"/>
</dbReference>
<accession>B0XJX9</accession>
<sequence length="256" mass="28848">MSGTKPVNGLKSGWKESSRIWCVRLLPMLMNLVVIPLKKNLAVGTKNLKLSRMIEKKKNPEQLTRMSVQHADRPAVAYRRSTVLSVPGMLLLEICARTYATEASKSTVYQRSTKKYEFRTTPAHDKKYADSPRHEPRHYAPAAAQDLSERAVHQFGWSSLTPARNNAAVQPVPKRLRVAAREHEEQQLKKKTTTAPNPNSSAYFRLRSLRSSSMISSPSIAVNSRRRSMYEHKQHTASSSIIQVEVGGRCSSPVKR</sequence>
<gene>
    <name evidence="3" type="primary">6053955</name>
    <name evidence="2" type="ORF">CpipJ_CPIJ019718</name>
</gene>
<dbReference type="VEuPathDB" id="VectorBase:CQUJHB010983"/>
<dbReference type="HOGENOM" id="CLU_1086852_0_0_1"/>
<reference evidence="3" key="2">
    <citation type="submission" date="2021-02" db="UniProtKB">
        <authorList>
            <consortium name="EnsemblMetazoa"/>
        </authorList>
    </citation>
    <scope>IDENTIFICATION</scope>
    <source>
        <strain evidence="3">JHB</strain>
    </source>
</reference>
<organism>
    <name type="scientific">Culex quinquefasciatus</name>
    <name type="common">Southern house mosquito</name>
    <name type="synonym">Culex pungens</name>
    <dbReference type="NCBI Taxonomy" id="7176"/>
    <lineage>
        <taxon>Eukaryota</taxon>
        <taxon>Metazoa</taxon>
        <taxon>Ecdysozoa</taxon>
        <taxon>Arthropoda</taxon>
        <taxon>Hexapoda</taxon>
        <taxon>Insecta</taxon>
        <taxon>Pterygota</taxon>
        <taxon>Neoptera</taxon>
        <taxon>Endopterygota</taxon>
        <taxon>Diptera</taxon>
        <taxon>Nematocera</taxon>
        <taxon>Culicoidea</taxon>
        <taxon>Culicidae</taxon>
        <taxon>Culicinae</taxon>
        <taxon>Culicini</taxon>
        <taxon>Culex</taxon>
        <taxon>Culex</taxon>
    </lineage>
</organism>
<evidence type="ECO:0000313" key="3">
    <source>
        <dbReference type="EnsemblMetazoa" id="CPIJ019718-PA"/>
    </source>
</evidence>
<evidence type="ECO:0000313" key="4">
    <source>
        <dbReference type="Proteomes" id="UP000002320"/>
    </source>
</evidence>
<keyword evidence="4" id="KW-1185">Reference proteome</keyword>
<dbReference type="EMBL" id="DS233644">
    <property type="protein sequence ID" value="EDS30924.1"/>
    <property type="molecule type" value="Genomic_DNA"/>
</dbReference>
<name>B0XJX9_CULQU</name>
<protein>
    <submittedName>
        <fullName evidence="2 3">Uncharacterized protein</fullName>
    </submittedName>
</protein>
<feature type="region of interest" description="Disordered" evidence="1">
    <location>
        <begin position="182"/>
        <end position="201"/>
    </location>
</feature>
<dbReference type="KEGG" id="cqu:CpipJ_CPIJ019718"/>
<dbReference type="AlphaFoldDB" id="B0XJX9"/>
<evidence type="ECO:0000256" key="1">
    <source>
        <dbReference type="SAM" id="MobiDB-lite"/>
    </source>
</evidence>